<dbReference type="AlphaFoldDB" id="A0A4Z0F692"/>
<evidence type="ECO:0000313" key="2">
    <source>
        <dbReference type="Proteomes" id="UP000297890"/>
    </source>
</evidence>
<organism evidence="1 2">
    <name type="scientific">Candidatus Macondimonas diazotrophica</name>
    <dbReference type="NCBI Taxonomy" id="2305248"/>
    <lineage>
        <taxon>Bacteria</taxon>
        <taxon>Pseudomonadati</taxon>
        <taxon>Pseudomonadota</taxon>
        <taxon>Gammaproteobacteria</taxon>
        <taxon>Chromatiales</taxon>
        <taxon>Ectothiorhodospiraceae</taxon>
        <taxon>Candidatus Macondimonas</taxon>
    </lineage>
</organism>
<dbReference type="Proteomes" id="UP000297890">
    <property type="component" value="Unassembled WGS sequence"/>
</dbReference>
<protein>
    <submittedName>
        <fullName evidence="1">Uncharacterized protein</fullName>
    </submittedName>
</protein>
<comment type="caution">
    <text evidence="1">The sequence shown here is derived from an EMBL/GenBank/DDBJ whole genome shotgun (WGS) entry which is preliminary data.</text>
</comment>
<accession>A0A4Z0F692</accession>
<sequence length="69" mass="7721">MKAKERDAFLNRLLTAMEMGVKIDVTDLGEDKCAMVVVLDGGEIFRLAPHKSHLLRALDIGLERILDEV</sequence>
<name>A0A4Z0F692_9GAMM</name>
<reference evidence="1 2" key="1">
    <citation type="journal article" date="2019" name="ISME J.">
        <title>Candidatus Macondimonas diazotrophica, a novel gammaproteobacterial genus dominating crude-oil-contaminated coastal sediments.</title>
        <authorList>
            <person name="Karthikeyan S."/>
            <person name="Konstantinidis K."/>
        </authorList>
    </citation>
    <scope>NUCLEOTIDE SEQUENCE [LARGE SCALE GENOMIC DNA]</scope>
    <source>
        <strain evidence="1 2">KTK01</strain>
    </source>
</reference>
<proteinExistence type="predicted"/>
<dbReference type="EMBL" id="SRIO01000017">
    <property type="protein sequence ID" value="TFZ81690.1"/>
    <property type="molecule type" value="Genomic_DNA"/>
</dbReference>
<keyword evidence="2" id="KW-1185">Reference proteome</keyword>
<evidence type="ECO:0000313" key="1">
    <source>
        <dbReference type="EMBL" id="TFZ81690.1"/>
    </source>
</evidence>
<gene>
    <name evidence="1" type="ORF">E4680_11510</name>
</gene>